<organism evidence="1 2">
    <name type="scientific">Nonomuraea polychroma</name>
    <dbReference type="NCBI Taxonomy" id="46176"/>
    <lineage>
        <taxon>Bacteria</taxon>
        <taxon>Bacillati</taxon>
        <taxon>Actinomycetota</taxon>
        <taxon>Actinomycetes</taxon>
        <taxon>Streptosporangiales</taxon>
        <taxon>Streptosporangiaceae</taxon>
        <taxon>Nonomuraea</taxon>
    </lineage>
</organism>
<comment type="caution">
    <text evidence="1">The sequence shown here is derived from an EMBL/GenBank/DDBJ whole genome shotgun (WGS) entry which is preliminary data.</text>
</comment>
<dbReference type="AlphaFoldDB" id="A0A438M6W5"/>
<sequence length="40" mass="4537">MTEQISRHGVLAAMRRTIDVPGREVVPRIQELLTKEPTHA</sequence>
<accession>A0A438M6W5</accession>
<proteinExistence type="predicted"/>
<keyword evidence="2" id="KW-1185">Reference proteome</keyword>
<evidence type="ECO:0000313" key="1">
    <source>
        <dbReference type="EMBL" id="RVX41461.1"/>
    </source>
</evidence>
<dbReference type="EMBL" id="SAUN01000001">
    <property type="protein sequence ID" value="RVX41461.1"/>
    <property type="molecule type" value="Genomic_DNA"/>
</dbReference>
<protein>
    <submittedName>
        <fullName evidence="1">Uncharacterized protein</fullName>
    </submittedName>
</protein>
<dbReference type="RefSeq" id="WP_277750733.1">
    <property type="nucleotide sequence ID" value="NZ_SAUN01000001.1"/>
</dbReference>
<dbReference type="Proteomes" id="UP000284824">
    <property type="component" value="Unassembled WGS sequence"/>
</dbReference>
<gene>
    <name evidence="1" type="ORF">EDD27_4001</name>
</gene>
<reference evidence="1 2" key="1">
    <citation type="submission" date="2019-01" db="EMBL/GenBank/DDBJ databases">
        <title>Sequencing the genomes of 1000 actinobacteria strains.</title>
        <authorList>
            <person name="Klenk H.-P."/>
        </authorList>
    </citation>
    <scope>NUCLEOTIDE SEQUENCE [LARGE SCALE GENOMIC DNA]</scope>
    <source>
        <strain evidence="1 2">DSM 43925</strain>
    </source>
</reference>
<evidence type="ECO:0000313" key="2">
    <source>
        <dbReference type="Proteomes" id="UP000284824"/>
    </source>
</evidence>
<name>A0A438M6W5_9ACTN</name>